<organism evidence="1 2">
    <name type="scientific">Natronosalvus hydrolyticus</name>
    <dbReference type="NCBI Taxonomy" id="2979988"/>
    <lineage>
        <taxon>Archaea</taxon>
        <taxon>Methanobacteriati</taxon>
        <taxon>Methanobacteriota</taxon>
        <taxon>Stenosarchaea group</taxon>
        <taxon>Halobacteria</taxon>
        <taxon>Halobacteriales</taxon>
        <taxon>Natrialbaceae</taxon>
        <taxon>Natronosalvus</taxon>
    </lineage>
</organism>
<dbReference type="SUPFAM" id="SSF50475">
    <property type="entry name" value="FMN-binding split barrel"/>
    <property type="match status" value="1"/>
</dbReference>
<protein>
    <submittedName>
        <fullName evidence="1">Pyridoxamine 5'-phosphate oxidase family protein</fullName>
    </submittedName>
</protein>
<accession>A0AAP2Z5M5</accession>
<evidence type="ECO:0000313" key="1">
    <source>
        <dbReference type="EMBL" id="MCU4751187.1"/>
    </source>
</evidence>
<reference evidence="1 2" key="1">
    <citation type="submission" date="2022-09" db="EMBL/GenBank/DDBJ databases">
        <title>Enrichment on poylsaccharides allowed isolation of novel metabolic and taxonomic groups of Haloarchaea.</title>
        <authorList>
            <person name="Sorokin D.Y."/>
            <person name="Elcheninov A.G."/>
            <person name="Khizhniak T.V."/>
            <person name="Kolganova T.V."/>
            <person name="Kublanov I.V."/>
        </authorList>
    </citation>
    <scope>NUCLEOTIDE SEQUENCE [LARGE SCALE GENOMIC DNA]</scope>
    <source>
        <strain evidence="1 2">AArc-curdl1</strain>
    </source>
</reference>
<keyword evidence="2" id="KW-1185">Reference proteome</keyword>
<dbReference type="Pfam" id="PF12900">
    <property type="entry name" value="Pyridox_ox_2"/>
    <property type="match status" value="1"/>
</dbReference>
<evidence type="ECO:0000313" key="2">
    <source>
        <dbReference type="Proteomes" id="UP001321047"/>
    </source>
</evidence>
<sequence length="150" mass="16972">MRSLRWVQLPRDEIDSVLGTGGVGVLSFATDAGKPPFSIPVSYGFYPEDDSFYFHLAFPRDDSTKAELLTNPVTFVVHTHPEEGWRSVVASGTLEEIDESPYESMAVQGMWGVEIPEVEVFERPRDEITFRDFRLVPDTLTGRKEIESED</sequence>
<dbReference type="AlphaFoldDB" id="A0AAP2Z5M5"/>
<gene>
    <name evidence="1" type="ORF">OB919_04195</name>
</gene>
<dbReference type="EMBL" id="JAOPJZ010000002">
    <property type="protein sequence ID" value="MCU4751187.1"/>
    <property type="molecule type" value="Genomic_DNA"/>
</dbReference>
<dbReference type="InterPro" id="IPR024747">
    <property type="entry name" value="Pyridox_Oxase-rel"/>
</dbReference>
<dbReference type="Proteomes" id="UP001321047">
    <property type="component" value="Unassembled WGS sequence"/>
</dbReference>
<dbReference type="InterPro" id="IPR012349">
    <property type="entry name" value="Split_barrel_FMN-bd"/>
</dbReference>
<dbReference type="Gene3D" id="2.30.110.10">
    <property type="entry name" value="Electron Transport, Fmn-binding Protein, Chain A"/>
    <property type="match status" value="1"/>
</dbReference>
<name>A0AAP2Z5M5_9EURY</name>
<dbReference type="RefSeq" id="WP_342806703.1">
    <property type="nucleotide sequence ID" value="NZ_JAOPJZ010000002.1"/>
</dbReference>
<proteinExistence type="predicted"/>
<comment type="caution">
    <text evidence="1">The sequence shown here is derived from an EMBL/GenBank/DDBJ whole genome shotgun (WGS) entry which is preliminary data.</text>
</comment>